<feature type="region of interest" description="Disordered" evidence="4">
    <location>
        <begin position="41"/>
        <end position="119"/>
    </location>
</feature>
<comment type="similarity">
    <text evidence="2">Belongs to the NPR1-interactor family.</text>
</comment>
<name>A0A0Q3H0S7_BRADI</name>
<evidence type="ECO:0000313" key="7">
    <source>
        <dbReference type="Proteomes" id="UP000008810"/>
    </source>
</evidence>
<dbReference type="Gramene" id="KQK16608">
    <property type="protein sequence ID" value="KQK16608"/>
    <property type="gene ID" value="BRADI_1g29503v3"/>
</dbReference>
<evidence type="ECO:0000256" key="2">
    <source>
        <dbReference type="ARBA" id="ARBA00009937"/>
    </source>
</evidence>
<keyword evidence="3" id="KW-0539">Nucleus</keyword>
<organism evidence="5">
    <name type="scientific">Brachypodium distachyon</name>
    <name type="common">Purple false brome</name>
    <name type="synonym">Trachynia distachya</name>
    <dbReference type="NCBI Taxonomy" id="15368"/>
    <lineage>
        <taxon>Eukaryota</taxon>
        <taxon>Viridiplantae</taxon>
        <taxon>Streptophyta</taxon>
        <taxon>Embryophyta</taxon>
        <taxon>Tracheophyta</taxon>
        <taxon>Spermatophyta</taxon>
        <taxon>Magnoliopsida</taxon>
        <taxon>Liliopsida</taxon>
        <taxon>Poales</taxon>
        <taxon>Poaceae</taxon>
        <taxon>BOP clade</taxon>
        <taxon>Pooideae</taxon>
        <taxon>Stipodae</taxon>
        <taxon>Brachypodieae</taxon>
        <taxon>Brachypodium</taxon>
    </lineage>
</organism>
<reference evidence="5 6" key="1">
    <citation type="journal article" date="2010" name="Nature">
        <title>Genome sequencing and analysis of the model grass Brachypodium distachyon.</title>
        <authorList>
            <consortium name="International Brachypodium Initiative"/>
        </authorList>
    </citation>
    <scope>NUCLEOTIDE SEQUENCE [LARGE SCALE GENOMIC DNA]</scope>
    <source>
        <strain evidence="5 6">Bd21</strain>
    </source>
</reference>
<feature type="compositionally biased region" description="Acidic residues" evidence="4">
    <location>
        <begin position="12"/>
        <end position="22"/>
    </location>
</feature>
<dbReference type="EMBL" id="CM000880">
    <property type="protein sequence ID" value="KQK16608.1"/>
    <property type="molecule type" value="Genomic_DNA"/>
</dbReference>
<proteinExistence type="inferred from homology"/>
<keyword evidence="7" id="KW-1185">Reference proteome</keyword>
<reference evidence="5" key="2">
    <citation type="submission" date="2017-06" db="EMBL/GenBank/DDBJ databases">
        <title>WGS assembly of Brachypodium distachyon.</title>
        <authorList>
            <consortium name="The International Brachypodium Initiative"/>
            <person name="Lucas S."/>
            <person name="Harmon-Smith M."/>
            <person name="Lail K."/>
            <person name="Tice H."/>
            <person name="Grimwood J."/>
            <person name="Bruce D."/>
            <person name="Barry K."/>
            <person name="Shu S."/>
            <person name="Lindquist E."/>
            <person name="Wang M."/>
            <person name="Pitluck S."/>
            <person name="Vogel J.P."/>
            <person name="Garvin D.F."/>
            <person name="Mockler T.C."/>
            <person name="Schmutz J."/>
            <person name="Rokhsar D."/>
            <person name="Bevan M.W."/>
        </authorList>
    </citation>
    <scope>NUCLEOTIDE SEQUENCE</scope>
    <source>
        <strain evidence="5">Bd21</strain>
    </source>
</reference>
<dbReference type="PANTHER" id="PTHR33669:SF12">
    <property type="entry name" value="PROTEIN NEGATIVE REGULATOR OF RESISTANCE"/>
    <property type="match status" value="1"/>
</dbReference>
<comment type="subcellular location">
    <subcellularLocation>
        <location evidence="1">Nucleus</location>
    </subcellularLocation>
</comment>
<dbReference type="PANTHER" id="PTHR33669">
    <property type="entry name" value="PROTEIN NEGATIVE REGULATOR OF RESISTANCE"/>
    <property type="match status" value="1"/>
</dbReference>
<evidence type="ECO:0000313" key="5">
    <source>
        <dbReference type="EMBL" id="KQK16608.1"/>
    </source>
</evidence>
<evidence type="ECO:0000256" key="1">
    <source>
        <dbReference type="ARBA" id="ARBA00004123"/>
    </source>
</evidence>
<evidence type="ECO:0000256" key="3">
    <source>
        <dbReference type="ARBA" id="ARBA00023242"/>
    </source>
</evidence>
<protein>
    <submittedName>
        <fullName evidence="5 6">Uncharacterized protein</fullName>
    </submittedName>
</protein>
<dbReference type="Proteomes" id="UP000008810">
    <property type="component" value="Chromosome 1"/>
</dbReference>
<evidence type="ECO:0000256" key="4">
    <source>
        <dbReference type="SAM" id="MobiDB-lite"/>
    </source>
</evidence>
<reference evidence="6" key="3">
    <citation type="submission" date="2018-08" db="UniProtKB">
        <authorList>
            <consortium name="EnsemblPlants"/>
        </authorList>
    </citation>
    <scope>IDENTIFICATION</scope>
    <source>
        <strain evidence="6">cv. Bd21</strain>
    </source>
</reference>
<dbReference type="AlphaFoldDB" id="A0A0Q3H0S7"/>
<dbReference type="GeneID" id="106865723"/>
<accession>A0A0Q3H0S7</accession>
<dbReference type="RefSeq" id="XP_014751858.1">
    <property type="nucleotide sequence ID" value="XM_014896372.2"/>
</dbReference>
<evidence type="ECO:0000313" key="6">
    <source>
        <dbReference type="EnsemblPlants" id="KQK16608"/>
    </source>
</evidence>
<feature type="compositionally biased region" description="Low complexity" evidence="4">
    <location>
        <begin position="81"/>
        <end position="96"/>
    </location>
</feature>
<dbReference type="Pfam" id="PF15699">
    <property type="entry name" value="NPR1_interact"/>
    <property type="match status" value="1"/>
</dbReference>
<dbReference type="EnsemblPlants" id="KQK16608">
    <property type="protein sequence ID" value="KQK16608"/>
    <property type="gene ID" value="BRADI_1g29503v3"/>
</dbReference>
<feature type="region of interest" description="Disordered" evidence="4">
    <location>
        <begin position="1"/>
        <end position="22"/>
    </location>
</feature>
<sequence>MAANNRKRGADEEAATAEASDAEVEQFYAILGRVRDARRLQHSEAVDRAPAAAPPPPAPAARAPPMTAPWRPSFSLEDFARPPAAARVAAGSGPVPQARGIDLNAEPEPEAPAAAPKRN</sequence>
<dbReference type="KEGG" id="bdi:106865723"/>
<gene>
    <name evidence="6" type="primary">LOC106865723</name>
    <name evidence="5" type="ORF">BRADI_1g29503v3</name>
</gene>
<dbReference type="InterPro" id="IPR031425">
    <property type="entry name" value="NPR1/NH1-interacting"/>
</dbReference>
<dbReference type="GO" id="GO:0005634">
    <property type="term" value="C:nucleus"/>
    <property type="evidence" value="ECO:0007669"/>
    <property type="project" value="UniProtKB-SubCell"/>
</dbReference>
<dbReference type="GO" id="GO:0010112">
    <property type="term" value="P:regulation of systemic acquired resistance"/>
    <property type="evidence" value="ECO:0007669"/>
    <property type="project" value="InterPro"/>
</dbReference>